<dbReference type="RefSeq" id="WP_367967610.1">
    <property type="nucleotide sequence ID" value="NZ_JBAKFJ010000001.1"/>
</dbReference>
<comment type="similarity">
    <text evidence="1">Belongs to the DprA/Smf family.</text>
</comment>
<dbReference type="Gene3D" id="1.10.10.10">
    <property type="entry name" value="Winged helix-like DNA-binding domain superfamily/Winged helix DNA-binding domain"/>
    <property type="match status" value="1"/>
</dbReference>
<dbReference type="Pfam" id="PF17782">
    <property type="entry name" value="WHD_DprA"/>
    <property type="match status" value="1"/>
</dbReference>
<comment type="caution">
    <text evidence="4">The sequence shown here is derived from an EMBL/GenBank/DDBJ whole genome shotgun (WGS) entry which is preliminary data.</text>
</comment>
<evidence type="ECO:0000313" key="4">
    <source>
        <dbReference type="EMBL" id="MEX0387088.1"/>
    </source>
</evidence>
<protein>
    <submittedName>
        <fullName evidence="4">DNA-processing protein DprA</fullName>
    </submittedName>
</protein>
<dbReference type="InterPro" id="IPR003488">
    <property type="entry name" value="DprA"/>
</dbReference>
<dbReference type="PANTHER" id="PTHR43022:SF1">
    <property type="entry name" value="PROTEIN SMF"/>
    <property type="match status" value="1"/>
</dbReference>
<dbReference type="InterPro" id="IPR036388">
    <property type="entry name" value="WH-like_DNA-bd_sf"/>
</dbReference>
<dbReference type="Pfam" id="PF02481">
    <property type="entry name" value="DNA_processg_A"/>
    <property type="match status" value="1"/>
</dbReference>
<gene>
    <name evidence="4" type="primary">dprA</name>
    <name evidence="4" type="ORF">V6X64_08805</name>
</gene>
<reference evidence="4 5" key="1">
    <citation type="submission" date="2024-02" db="EMBL/GenBank/DDBJ databases">
        <title>New especies of Spiribacter isolated from saline water.</title>
        <authorList>
            <person name="Leon M.J."/>
            <person name="De La Haba R."/>
            <person name="Sanchez-Porro C."/>
            <person name="Ventosa A."/>
        </authorList>
    </citation>
    <scope>NUCLEOTIDE SEQUENCE [LARGE SCALE GENOMIC DNA]</scope>
    <source>
        <strain evidence="5">ag22IC4-227</strain>
    </source>
</reference>
<dbReference type="EMBL" id="JBAKFJ010000001">
    <property type="protein sequence ID" value="MEX0387088.1"/>
    <property type="molecule type" value="Genomic_DNA"/>
</dbReference>
<proteinExistence type="inferred from homology"/>
<name>A0ABV3SAC3_9GAMM</name>
<dbReference type="InterPro" id="IPR041614">
    <property type="entry name" value="DprA_WH"/>
</dbReference>
<evidence type="ECO:0000259" key="3">
    <source>
        <dbReference type="Pfam" id="PF17782"/>
    </source>
</evidence>
<accession>A0ABV3SAC3</accession>
<dbReference type="InterPro" id="IPR057666">
    <property type="entry name" value="DrpA_SLOG"/>
</dbReference>
<dbReference type="NCBIfam" id="TIGR00732">
    <property type="entry name" value="dprA"/>
    <property type="match status" value="1"/>
</dbReference>
<dbReference type="SUPFAM" id="SSF102405">
    <property type="entry name" value="MCP/YpsA-like"/>
    <property type="match status" value="1"/>
</dbReference>
<feature type="domain" description="Smf/DprA SLOG" evidence="2">
    <location>
        <begin position="81"/>
        <end position="290"/>
    </location>
</feature>
<keyword evidence="5" id="KW-1185">Reference proteome</keyword>
<evidence type="ECO:0000313" key="5">
    <source>
        <dbReference type="Proteomes" id="UP001556653"/>
    </source>
</evidence>
<feature type="domain" description="DprA winged helix" evidence="3">
    <location>
        <begin position="314"/>
        <end position="373"/>
    </location>
</feature>
<evidence type="ECO:0000259" key="2">
    <source>
        <dbReference type="Pfam" id="PF02481"/>
    </source>
</evidence>
<organism evidence="4 5">
    <name type="scientific">Spiribacter onubensis</name>
    <dbReference type="NCBI Taxonomy" id="3122420"/>
    <lineage>
        <taxon>Bacteria</taxon>
        <taxon>Pseudomonadati</taxon>
        <taxon>Pseudomonadota</taxon>
        <taxon>Gammaproteobacteria</taxon>
        <taxon>Chromatiales</taxon>
        <taxon>Ectothiorhodospiraceae</taxon>
        <taxon>Spiribacter</taxon>
    </lineage>
</organism>
<sequence length="384" mass="40450">MNEDTLEAWLTLLHLEGIGPRIIAEIVHTYGGPTTYLAASEADRASHGLPAKAVTAPRMLASAREGVAADRRWAEQKDCHIITRDDARYPARLAEIPDPPPVLFVRGEPAVLDTPQIAVVGTRNPTPGGIETAEDFSGRLAASGLTVTSGLALGIDTAAHEGALVAEDGISIAVMATGPDRLYPRENQVLASSLIERGAIVTEMPVGTSLNRGLFPRRNRLISGLSLGVLVVEAGRRSGALGTAHRAVEQGREVMAIPGSIHNPVAKGCHQLIREGARLVERADDVIEELRRLPDGWTTTTPAAAVDAGDDDPADAAAETALDADYLALLDAMGYDPIGFETLAGRTSLTPDILSSMLLTLELTGHVAPCNGGHYMRISNRAGG</sequence>
<dbReference type="Gene3D" id="3.40.50.450">
    <property type="match status" value="1"/>
</dbReference>
<evidence type="ECO:0000256" key="1">
    <source>
        <dbReference type="ARBA" id="ARBA00006525"/>
    </source>
</evidence>
<dbReference type="Proteomes" id="UP001556653">
    <property type="component" value="Unassembled WGS sequence"/>
</dbReference>
<dbReference type="PANTHER" id="PTHR43022">
    <property type="entry name" value="PROTEIN SMF"/>
    <property type="match status" value="1"/>
</dbReference>